<proteinExistence type="predicted"/>
<name>A0A285LRQ6_9NOCA</name>
<evidence type="ECO:0000313" key="2">
    <source>
        <dbReference type="Proteomes" id="UP000219565"/>
    </source>
</evidence>
<dbReference type="AlphaFoldDB" id="A0A285LRQ6"/>
<gene>
    <name evidence="1" type="ORF">SAMN04244553_4558</name>
</gene>
<protein>
    <submittedName>
        <fullName evidence="1">Uncharacterized protein</fullName>
    </submittedName>
</protein>
<accession>A0A285LRQ6</accession>
<sequence>MNSWAKIESRSVLEIHSALPPAALLKDGELLRDFVDRIDFDILVNPIDPMSLRPVLDLGGMEIRGEWIAKTVAGPVDDWFMKRDSLEKLIELAKLVPIKGGSRKVSPGRLRGVVLLCLVNEMWDIAASLMDWYVMLDSYNVLDSPERIAEFDKALKSRFGQYEALRSS</sequence>
<reference evidence="1 2" key="1">
    <citation type="submission" date="2017-09" db="EMBL/GenBank/DDBJ databases">
        <authorList>
            <person name="Ehlers B."/>
            <person name="Leendertz F.H."/>
        </authorList>
    </citation>
    <scope>NUCLEOTIDE SEQUENCE [LARGE SCALE GENOMIC DNA]</scope>
    <source>
        <strain evidence="1 2">DSM 45537</strain>
    </source>
</reference>
<organism evidence="1 2">
    <name type="scientific">Nocardia amikacinitolerans</name>
    <dbReference type="NCBI Taxonomy" id="756689"/>
    <lineage>
        <taxon>Bacteria</taxon>
        <taxon>Bacillati</taxon>
        <taxon>Actinomycetota</taxon>
        <taxon>Actinomycetes</taxon>
        <taxon>Mycobacteriales</taxon>
        <taxon>Nocardiaceae</taxon>
        <taxon>Nocardia</taxon>
    </lineage>
</organism>
<evidence type="ECO:0000313" key="1">
    <source>
        <dbReference type="EMBL" id="SNY87610.1"/>
    </source>
</evidence>
<dbReference type="Proteomes" id="UP000219565">
    <property type="component" value="Unassembled WGS sequence"/>
</dbReference>
<keyword evidence="2" id="KW-1185">Reference proteome</keyword>
<dbReference type="EMBL" id="OBEG01000004">
    <property type="protein sequence ID" value="SNY87610.1"/>
    <property type="molecule type" value="Genomic_DNA"/>
</dbReference>